<proteinExistence type="predicted"/>
<organism evidence="1">
    <name type="scientific">Brassica napus</name>
    <name type="common">Rape</name>
    <dbReference type="NCBI Taxonomy" id="3708"/>
    <lineage>
        <taxon>Eukaryota</taxon>
        <taxon>Viridiplantae</taxon>
        <taxon>Streptophyta</taxon>
        <taxon>Embryophyta</taxon>
        <taxon>Tracheophyta</taxon>
        <taxon>Spermatophyta</taxon>
        <taxon>Magnoliopsida</taxon>
        <taxon>eudicotyledons</taxon>
        <taxon>Gunneridae</taxon>
        <taxon>Pentapetalae</taxon>
        <taxon>rosids</taxon>
        <taxon>malvids</taxon>
        <taxon>Brassicales</taxon>
        <taxon>Brassicaceae</taxon>
        <taxon>Brassiceae</taxon>
        <taxon>Brassica</taxon>
    </lineage>
</organism>
<dbReference type="Proteomes" id="UP001295469">
    <property type="component" value="Chromosome A10"/>
</dbReference>
<sequence>MTSSSGSLKLEIHTEDKTLGKWSVPLSEEVFWRFLSGAGGSEKAVFSEGSIFSPFLFGKYFDPSDAFPLWEFEADVLLASLRSVGQCRVDWSQADQTYALISDLPGIYFLHSFIYFSCFRLIRRKIIYIMVYTCMQPFSLGFKKKLIIFLVLVVGKNNVQVYVDVKGKMMEISGQWNINKKTAASGDWRSGRWWEYGYVRRLELPGDADPQNSEAFLSNKDDYSLLEIIIPKINSKNKF</sequence>
<accession>A0A817BIL8</accession>
<reference evidence="1" key="1">
    <citation type="submission" date="2021-01" db="EMBL/GenBank/DDBJ databases">
        <authorList>
            <consortium name="Genoscope - CEA"/>
            <person name="William W."/>
        </authorList>
    </citation>
    <scope>NUCLEOTIDE SEQUENCE</scope>
</reference>
<dbReference type="InterPro" id="IPR008978">
    <property type="entry name" value="HSP20-like_chaperone"/>
</dbReference>
<evidence type="ECO:0000313" key="1">
    <source>
        <dbReference type="EMBL" id="CAF2326761.1"/>
    </source>
</evidence>
<protein>
    <submittedName>
        <fullName evidence="1">(rape) hypothetical protein</fullName>
    </submittedName>
</protein>
<dbReference type="AlphaFoldDB" id="A0A817BIL8"/>
<dbReference type="Gene3D" id="2.60.40.790">
    <property type="match status" value="1"/>
</dbReference>
<dbReference type="SUPFAM" id="SSF49764">
    <property type="entry name" value="HSP20-like chaperones"/>
    <property type="match status" value="1"/>
</dbReference>
<gene>
    <name evidence="1" type="ORF">DARMORV10_A10P11950.1</name>
</gene>
<dbReference type="EMBL" id="HG994364">
    <property type="protein sequence ID" value="CAF2326761.1"/>
    <property type="molecule type" value="Genomic_DNA"/>
</dbReference>
<dbReference type="PANTHER" id="PTHR47838">
    <property type="entry name" value="21.7 KDA CLASS VI HEAT SHOCK PROTEIN"/>
    <property type="match status" value="1"/>
</dbReference>
<dbReference type="PANTHER" id="PTHR47838:SF2">
    <property type="entry name" value="SHSP DOMAIN-CONTAINING PROTEIN"/>
    <property type="match status" value="1"/>
</dbReference>
<name>A0A817BIL8_BRANA</name>